<dbReference type="EMBL" id="JABBVZ010000018">
    <property type="protein sequence ID" value="NMP22217.1"/>
    <property type="molecule type" value="Genomic_DNA"/>
</dbReference>
<protein>
    <submittedName>
        <fullName evidence="1">Uncharacterized protein</fullName>
    </submittedName>
</protein>
<dbReference type="AlphaFoldDB" id="A0A7Y0Q287"/>
<dbReference type="RefSeq" id="WP_169098315.1">
    <property type="nucleotide sequence ID" value="NZ_JABBVZ010000018.1"/>
</dbReference>
<proteinExistence type="predicted"/>
<evidence type="ECO:0000313" key="2">
    <source>
        <dbReference type="Proteomes" id="UP000533476"/>
    </source>
</evidence>
<gene>
    <name evidence="1" type="ORF">HIJ39_07610</name>
</gene>
<evidence type="ECO:0000313" key="1">
    <source>
        <dbReference type="EMBL" id="NMP22217.1"/>
    </source>
</evidence>
<reference evidence="1 2" key="1">
    <citation type="submission" date="2020-04" db="EMBL/GenBank/DDBJ databases">
        <authorList>
            <person name="Zhang R."/>
            <person name="Schippers A."/>
        </authorList>
    </citation>
    <scope>NUCLEOTIDE SEQUENCE [LARGE SCALE GENOMIC DNA]</scope>
    <source>
        <strain evidence="1 2">DSM 109850</strain>
    </source>
</reference>
<name>A0A7Y0Q287_9FIRM</name>
<dbReference type="Proteomes" id="UP000533476">
    <property type="component" value="Unassembled WGS sequence"/>
</dbReference>
<comment type="caution">
    <text evidence="1">The sequence shown here is derived from an EMBL/GenBank/DDBJ whole genome shotgun (WGS) entry which is preliminary data.</text>
</comment>
<keyword evidence="2" id="KW-1185">Reference proteome</keyword>
<organism evidence="1 2">
    <name type="scientific">Sulfobacillus harzensis</name>
    <dbReference type="NCBI Taxonomy" id="2729629"/>
    <lineage>
        <taxon>Bacteria</taxon>
        <taxon>Bacillati</taxon>
        <taxon>Bacillota</taxon>
        <taxon>Clostridia</taxon>
        <taxon>Eubacteriales</taxon>
        <taxon>Clostridiales Family XVII. Incertae Sedis</taxon>
        <taxon>Sulfobacillus</taxon>
    </lineage>
</organism>
<sequence length="98" mass="11039">MFQLLNVTYTKTEAKVTILLDDTKVDAHGNPDRHFVVTETVPAPPPHRGNFDTWLADTLQQLDPVLTNALSERNTPPYDPIAKWRGFKWVNGTPITPS</sequence>
<accession>A0A7Y0Q287</accession>